<sequence>MTYSLFKDSYNISQFDSIYKRKNINTLNYIMFFIGTARAITKTT</sequence>
<dbReference type="EMBL" id="AQGV01000015">
    <property type="protein sequence ID" value="MBE0370893.1"/>
    <property type="molecule type" value="Genomic_DNA"/>
</dbReference>
<organism evidence="1 2">
    <name type="scientific">Pseudoalteromonas aurantia 208</name>
    <dbReference type="NCBI Taxonomy" id="1314867"/>
    <lineage>
        <taxon>Bacteria</taxon>
        <taxon>Pseudomonadati</taxon>
        <taxon>Pseudomonadota</taxon>
        <taxon>Gammaproteobacteria</taxon>
        <taxon>Alteromonadales</taxon>
        <taxon>Pseudoalteromonadaceae</taxon>
        <taxon>Pseudoalteromonas</taxon>
    </lineage>
</organism>
<proteinExistence type="predicted"/>
<gene>
    <name evidence="1" type="ORF">PAUR_b1016</name>
</gene>
<accession>A0ABR9EMH4</accession>
<keyword evidence="2" id="KW-1185">Reference proteome</keyword>
<evidence type="ECO:0000313" key="2">
    <source>
        <dbReference type="Proteomes" id="UP000615755"/>
    </source>
</evidence>
<comment type="caution">
    <text evidence="1">The sequence shown here is derived from an EMBL/GenBank/DDBJ whole genome shotgun (WGS) entry which is preliminary data.</text>
</comment>
<reference evidence="1 2" key="1">
    <citation type="submission" date="2015-03" db="EMBL/GenBank/DDBJ databases">
        <title>Genome sequence of Pseudoalteromonas aurantia.</title>
        <authorList>
            <person name="Xie B.-B."/>
            <person name="Rong J.-C."/>
            <person name="Qin Q.-L."/>
            <person name="Zhang Y.-Z."/>
        </authorList>
    </citation>
    <scope>NUCLEOTIDE SEQUENCE [LARGE SCALE GENOMIC DNA]</scope>
    <source>
        <strain evidence="1 2">208</strain>
    </source>
</reference>
<evidence type="ECO:0000313" key="1">
    <source>
        <dbReference type="EMBL" id="MBE0370893.1"/>
    </source>
</evidence>
<name>A0ABR9EMH4_9GAMM</name>
<protein>
    <submittedName>
        <fullName evidence="1">Uncharacterized protein</fullName>
    </submittedName>
</protein>
<dbReference type="Proteomes" id="UP000615755">
    <property type="component" value="Unassembled WGS sequence"/>
</dbReference>